<protein>
    <submittedName>
        <fullName evidence="2">Uncharacterized protein</fullName>
    </submittedName>
</protein>
<accession>A0A2B7XTY7</accession>
<sequence length="183" mass="20325">MPDSLAAFRGTTRQELSDLAQEHMKHDLQPEDRDKLKSASSKLGTHATLGSLLGIGLGMYMAFRIRRARMDMFNAFRLAEKPTHMQFANGRTETVPDLTPYLRPTTIGDMAMFTFFSAGGLFLGGETGLACGVWSARRTISKDPESKKRIENAFAKLRADILRRQADKLDGGKTVPEKVADIF</sequence>
<keyword evidence="1" id="KW-0472">Membrane</keyword>
<dbReference type="AlphaFoldDB" id="A0A2B7XTY7"/>
<keyword evidence="3" id="KW-1185">Reference proteome</keyword>
<evidence type="ECO:0000313" key="3">
    <source>
        <dbReference type="Proteomes" id="UP000223968"/>
    </source>
</evidence>
<feature type="transmembrane region" description="Helical" evidence="1">
    <location>
        <begin position="43"/>
        <end position="63"/>
    </location>
</feature>
<dbReference type="EMBL" id="PDNB01000061">
    <property type="protein sequence ID" value="PGH12231.1"/>
    <property type="molecule type" value="Genomic_DNA"/>
</dbReference>
<gene>
    <name evidence="2" type="ORF">AJ79_04411</name>
</gene>
<dbReference type="Proteomes" id="UP000223968">
    <property type="component" value="Unassembled WGS sequence"/>
</dbReference>
<keyword evidence="1" id="KW-1133">Transmembrane helix</keyword>
<keyword evidence="1" id="KW-0812">Transmembrane</keyword>
<evidence type="ECO:0000313" key="2">
    <source>
        <dbReference type="EMBL" id="PGH12231.1"/>
    </source>
</evidence>
<dbReference type="STRING" id="1447875.A0A2B7XTY7"/>
<organism evidence="2 3">
    <name type="scientific">Helicocarpus griseus UAMH5409</name>
    <dbReference type="NCBI Taxonomy" id="1447875"/>
    <lineage>
        <taxon>Eukaryota</taxon>
        <taxon>Fungi</taxon>
        <taxon>Dikarya</taxon>
        <taxon>Ascomycota</taxon>
        <taxon>Pezizomycotina</taxon>
        <taxon>Eurotiomycetes</taxon>
        <taxon>Eurotiomycetidae</taxon>
        <taxon>Onygenales</taxon>
        <taxon>Ajellomycetaceae</taxon>
        <taxon>Helicocarpus</taxon>
    </lineage>
</organism>
<reference evidence="2 3" key="1">
    <citation type="submission" date="2017-10" db="EMBL/GenBank/DDBJ databases">
        <title>Comparative genomics in systemic dimorphic fungi from Ajellomycetaceae.</title>
        <authorList>
            <person name="Munoz J.F."/>
            <person name="Mcewen J.G."/>
            <person name="Clay O.K."/>
            <person name="Cuomo C.A."/>
        </authorList>
    </citation>
    <scope>NUCLEOTIDE SEQUENCE [LARGE SCALE GENOMIC DNA]</scope>
    <source>
        <strain evidence="2 3">UAMH5409</strain>
    </source>
</reference>
<name>A0A2B7XTY7_9EURO</name>
<comment type="caution">
    <text evidence="2">The sequence shown here is derived from an EMBL/GenBank/DDBJ whole genome shotgun (WGS) entry which is preliminary data.</text>
</comment>
<evidence type="ECO:0000256" key="1">
    <source>
        <dbReference type="SAM" id="Phobius"/>
    </source>
</evidence>
<dbReference type="OrthoDB" id="3365267at2759"/>
<proteinExistence type="predicted"/>